<keyword evidence="3 6" id="KW-0812">Transmembrane</keyword>
<dbReference type="EMBL" id="WWEQ01000051">
    <property type="protein sequence ID" value="MYM20410.1"/>
    <property type="molecule type" value="Genomic_DNA"/>
</dbReference>
<keyword evidence="5 6" id="KW-0472">Membrane</keyword>
<dbReference type="GO" id="GO:0000271">
    <property type="term" value="P:polysaccharide biosynthetic process"/>
    <property type="evidence" value="ECO:0007669"/>
    <property type="project" value="InterPro"/>
</dbReference>
<comment type="caution">
    <text evidence="8">The sequence shown here is derived from an EMBL/GenBank/DDBJ whole genome shotgun (WGS) entry which is preliminary data.</text>
</comment>
<sequence length="165" mass="17736">MGVRSEAVRLLRFSAVGTLAFCVDLGVFNLLRTEDAGVGPLWAKVVSVVLATTVSWLGSRYWTFRDGRRARAGAEALAFFAVNGVGMLIALACLWVSHYALGLTSALADNVSGTFVGVALGNLFRYAAYRWLVFRPPSPRREVVVAAPPELSRAPQAAGSPVRPR</sequence>
<dbReference type="AlphaFoldDB" id="A0A6N9H8K9"/>
<protein>
    <submittedName>
        <fullName evidence="8">GtrA family protein</fullName>
    </submittedName>
</protein>
<gene>
    <name evidence="8" type="ORF">GSY69_10665</name>
</gene>
<evidence type="ECO:0000256" key="5">
    <source>
        <dbReference type="ARBA" id="ARBA00023136"/>
    </source>
</evidence>
<dbReference type="PANTHER" id="PTHR38459">
    <property type="entry name" value="PROPHAGE BACTOPRENOL-LINKED GLUCOSE TRANSLOCASE HOMOLOG"/>
    <property type="match status" value="1"/>
</dbReference>
<evidence type="ECO:0000256" key="2">
    <source>
        <dbReference type="ARBA" id="ARBA00009399"/>
    </source>
</evidence>
<name>A0A6N9H8K9_9MICO</name>
<evidence type="ECO:0000256" key="3">
    <source>
        <dbReference type="ARBA" id="ARBA00022692"/>
    </source>
</evidence>
<organism evidence="8 9">
    <name type="scientific">Brevibacterium rongguiense</name>
    <dbReference type="NCBI Taxonomy" id="2695267"/>
    <lineage>
        <taxon>Bacteria</taxon>
        <taxon>Bacillati</taxon>
        <taxon>Actinomycetota</taxon>
        <taxon>Actinomycetes</taxon>
        <taxon>Micrococcales</taxon>
        <taxon>Brevibacteriaceae</taxon>
        <taxon>Brevibacterium</taxon>
    </lineage>
</organism>
<comment type="similarity">
    <text evidence="2">Belongs to the GtrA family.</text>
</comment>
<feature type="domain" description="GtrA/DPMS transmembrane" evidence="7">
    <location>
        <begin position="12"/>
        <end position="134"/>
    </location>
</feature>
<feature type="transmembrane region" description="Helical" evidence="6">
    <location>
        <begin position="12"/>
        <end position="31"/>
    </location>
</feature>
<evidence type="ECO:0000313" key="8">
    <source>
        <dbReference type="EMBL" id="MYM20410.1"/>
    </source>
</evidence>
<dbReference type="PANTHER" id="PTHR38459:SF1">
    <property type="entry name" value="PROPHAGE BACTOPRENOL-LINKED GLUCOSE TRANSLOCASE HOMOLOG"/>
    <property type="match status" value="1"/>
</dbReference>
<dbReference type="GO" id="GO:0005886">
    <property type="term" value="C:plasma membrane"/>
    <property type="evidence" value="ECO:0007669"/>
    <property type="project" value="TreeGrafter"/>
</dbReference>
<evidence type="ECO:0000313" key="9">
    <source>
        <dbReference type="Proteomes" id="UP000469215"/>
    </source>
</evidence>
<dbReference type="InterPro" id="IPR007267">
    <property type="entry name" value="GtrA_DPMS_TM"/>
</dbReference>
<evidence type="ECO:0000256" key="4">
    <source>
        <dbReference type="ARBA" id="ARBA00022989"/>
    </source>
</evidence>
<keyword evidence="9" id="KW-1185">Reference proteome</keyword>
<feature type="transmembrane region" description="Helical" evidence="6">
    <location>
        <begin position="77"/>
        <end position="101"/>
    </location>
</feature>
<dbReference type="Pfam" id="PF04138">
    <property type="entry name" value="GtrA_DPMS_TM"/>
    <property type="match status" value="1"/>
</dbReference>
<reference evidence="8 9" key="1">
    <citation type="submission" date="2020-01" db="EMBL/GenBank/DDBJ databases">
        <authorList>
            <person name="Deng T."/>
        </authorList>
    </citation>
    <scope>NUCLEOTIDE SEQUENCE [LARGE SCALE GENOMIC DNA]</scope>
    <source>
        <strain evidence="8 9">5221</strain>
    </source>
</reference>
<feature type="transmembrane region" description="Helical" evidence="6">
    <location>
        <begin position="113"/>
        <end position="132"/>
    </location>
</feature>
<feature type="transmembrane region" description="Helical" evidence="6">
    <location>
        <begin position="37"/>
        <end position="57"/>
    </location>
</feature>
<evidence type="ECO:0000256" key="6">
    <source>
        <dbReference type="SAM" id="Phobius"/>
    </source>
</evidence>
<evidence type="ECO:0000259" key="7">
    <source>
        <dbReference type="Pfam" id="PF04138"/>
    </source>
</evidence>
<keyword evidence="4 6" id="KW-1133">Transmembrane helix</keyword>
<evidence type="ECO:0000256" key="1">
    <source>
        <dbReference type="ARBA" id="ARBA00004141"/>
    </source>
</evidence>
<dbReference type="InterPro" id="IPR051401">
    <property type="entry name" value="GtrA_CellWall_Glycosyl"/>
</dbReference>
<comment type="subcellular location">
    <subcellularLocation>
        <location evidence="1">Membrane</location>
        <topology evidence="1">Multi-pass membrane protein</topology>
    </subcellularLocation>
</comment>
<dbReference type="RefSeq" id="WP_160953828.1">
    <property type="nucleotide sequence ID" value="NZ_WWEQ01000051.1"/>
</dbReference>
<proteinExistence type="inferred from homology"/>
<accession>A0A6N9H8K9</accession>
<dbReference type="Proteomes" id="UP000469215">
    <property type="component" value="Unassembled WGS sequence"/>
</dbReference>